<dbReference type="InterPro" id="IPR012661">
    <property type="entry name" value="CHP02448"/>
</dbReference>
<name>A0A085UZX8_PSESX</name>
<reference evidence="2 4" key="1">
    <citation type="submission" date="2014-07" db="EMBL/GenBank/DDBJ databases">
        <title>Draft Genome Sequences of Environmental Pseudomonas syringae strains.</title>
        <authorList>
            <person name="Baltrus D.A."/>
            <person name="Berge O."/>
            <person name="Morris C."/>
        </authorList>
    </citation>
    <scope>NUCLEOTIDE SEQUENCE [LARGE SCALE GENOMIC DNA]</scope>
    <source>
        <strain evidence="2 4">CEB003</strain>
    </source>
</reference>
<evidence type="ECO:0000313" key="3">
    <source>
        <dbReference type="EMBL" id="OCR24216.1"/>
    </source>
</evidence>
<dbReference type="Pfam" id="PF09498">
    <property type="entry name" value="DUF2388"/>
    <property type="match status" value="1"/>
</dbReference>
<dbReference type="RefSeq" id="WP_020291570.1">
    <property type="nucleotide sequence ID" value="NZ_JPQT01000120.1"/>
</dbReference>
<dbReference type="Proteomes" id="UP000093104">
    <property type="component" value="Unassembled WGS sequence"/>
</dbReference>
<feature type="signal peptide" evidence="1">
    <location>
        <begin position="1"/>
        <end position="21"/>
    </location>
</feature>
<feature type="chain" id="PRO_5005161816" evidence="1">
    <location>
        <begin position="22"/>
        <end position="105"/>
    </location>
</feature>
<dbReference type="NCBIfam" id="TIGR02448">
    <property type="entry name" value="conserverd hypothetical protein"/>
    <property type="match status" value="1"/>
</dbReference>
<keyword evidence="3" id="KW-0378">Hydrolase</keyword>
<gene>
    <name evidence="3" type="ORF">AFK24_14900</name>
    <name evidence="2" type="ORF">IV02_21085</name>
</gene>
<keyword evidence="3" id="KW-0067">ATP-binding</keyword>
<dbReference type="GO" id="GO:0004386">
    <property type="term" value="F:helicase activity"/>
    <property type="evidence" value="ECO:0007669"/>
    <property type="project" value="UniProtKB-KW"/>
</dbReference>
<evidence type="ECO:0000313" key="4">
    <source>
        <dbReference type="Proteomes" id="UP000028643"/>
    </source>
</evidence>
<dbReference type="AlphaFoldDB" id="A0A085UZX8"/>
<dbReference type="PATRIC" id="fig|317.174.peg.4307"/>
<evidence type="ECO:0000313" key="2">
    <source>
        <dbReference type="EMBL" id="KFE48741.1"/>
    </source>
</evidence>
<sequence length="105" mass="10874">MSRLRLLSAVVLLAAATSASASSFVVTTDAVVRAVDASTNATSNISSSFKDDKIVRAARDDAASFVASAGEIRGVQLEGAFQHIRQLAPQLDATDAQLAQAILTI</sequence>
<keyword evidence="3" id="KW-0347">Helicase</keyword>
<protein>
    <submittedName>
        <fullName evidence="3">Holliday junction resolvasome, helicase subunit</fullName>
    </submittedName>
</protein>
<dbReference type="OrthoDB" id="7022011at2"/>
<organism evidence="2 4">
    <name type="scientific">Pseudomonas syringae</name>
    <dbReference type="NCBI Taxonomy" id="317"/>
    <lineage>
        <taxon>Bacteria</taxon>
        <taxon>Pseudomonadati</taxon>
        <taxon>Pseudomonadota</taxon>
        <taxon>Gammaproteobacteria</taxon>
        <taxon>Pseudomonadales</taxon>
        <taxon>Pseudomonadaceae</taxon>
        <taxon>Pseudomonas</taxon>
    </lineage>
</organism>
<reference evidence="3 5" key="2">
    <citation type="submission" date="2015-07" db="EMBL/GenBank/DDBJ databases">
        <title>Draft genome sequence of a diazotrophic, plant growth-promoting rhizobacterium of the Pseudomonas syringae complex.</title>
        <authorList>
            <person name="Patten C.L."/>
            <person name="Jeong H."/>
        </authorList>
    </citation>
    <scope>NUCLEOTIDE SEQUENCE [LARGE SCALE GENOMIC DNA]</scope>
    <source>
        <strain evidence="3 5">GR12-2</strain>
    </source>
</reference>
<dbReference type="EMBL" id="JPQT01000120">
    <property type="protein sequence ID" value="KFE48741.1"/>
    <property type="molecule type" value="Genomic_DNA"/>
</dbReference>
<evidence type="ECO:0000256" key="1">
    <source>
        <dbReference type="SAM" id="SignalP"/>
    </source>
</evidence>
<dbReference type="EMBL" id="LGSI01000048">
    <property type="protein sequence ID" value="OCR24216.1"/>
    <property type="molecule type" value="Genomic_DNA"/>
</dbReference>
<proteinExistence type="predicted"/>
<keyword evidence="1" id="KW-0732">Signal</keyword>
<keyword evidence="3" id="KW-0547">Nucleotide-binding</keyword>
<evidence type="ECO:0000313" key="5">
    <source>
        <dbReference type="Proteomes" id="UP000093104"/>
    </source>
</evidence>
<accession>A0A085UZX8</accession>
<dbReference type="Proteomes" id="UP000028643">
    <property type="component" value="Unassembled WGS sequence"/>
</dbReference>
<comment type="caution">
    <text evidence="2">The sequence shown here is derived from an EMBL/GenBank/DDBJ whole genome shotgun (WGS) entry which is preliminary data.</text>
</comment>